<protein>
    <submittedName>
        <fullName evidence="6">Transcriptional regulator, MarR family</fullName>
    </submittedName>
</protein>
<sequence>MACQHFADRFLGVPTSPQPDPGVTRRSRHRGTSIDEAPVGSLLLQVLRAHALLGTEMLRRVGLVPPHEILLMYLDEHGSLAQSDLVYYMGRDRSTVTNTLQAMERAELIARMPSPTDKRAMVVSLTAKGLRAVPVARETWRQLETITTTGLTDGQRGTLVAALTIMRDELNQAIDAAALTRTP</sequence>
<dbReference type="SUPFAM" id="SSF46785">
    <property type="entry name" value="Winged helix' DNA-binding domain"/>
    <property type="match status" value="1"/>
</dbReference>
<keyword evidence="1" id="KW-0805">Transcription regulation</keyword>
<dbReference type="InterPro" id="IPR023187">
    <property type="entry name" value="Tscrpt_reg_MarR-type_CS"/>
</dbReference>
<dbReference type="Proteomes" id="UP000199013">
    <property type="component" value="Unassembled WGS sequence"/>
</dbReference>
<organism evidence="6 7">
    <name type="scientific">Candidatus Protofrankia californiensis</name>
    <dbReference type="NCBI Taxonomy" id="1839754"/>
    <lineage>
        <taxon>Bacteria</taxon>
        <taxon>Bacillati</taxon>
        <taxon>Actinomycetota</taxon>
        <taxon>Actinomycetes</taxon>
        <taxon>Frankiales</taxon>
        <taxon>Frankiaceae</taxon>
        <taxon>Protofrankia</taxon>
    </lineage>
</organism>
<dbReference type="Pfam" id="PF01047">
    <property type="entry name" value="MarR"/>
    <property type="match status" value="1"/>
</dbReference>
<evidence type="ECO:0000256" key="2">
    <source>
        <dbReference type="ARBA" id="ARBA00023125"/>
    </source>
</evidence>
<dbReference type="InterPro" id="IPR036388">
    <property type="entry name" value="WH-like_DNA-bd_sf"/>
</dbReference>
<feature type="region of interest" description="Disordered" evidence="4">
    <location>
        <begin position="11"/>
        <end position="32"/>
    </location>
</feature>
<keyword evidence="7" id="KW-1185">Reference proteome</keyword>
<dbReference type="GO" id="GO:0003700">
    <property type="term" value="F:DNA-binding transcription factor activity"/>
    <property type="evidence" value="ECO:0007669"/>
    <property type="project" value="InterPro"/>
</dbReference>
<feature type="domain" description="HTH marR-type" evidence="5">
    <location>
        <begin position="36"/>
        <end position="168"/>
    </location>
</feature>
<gene>
    <name evidence="6" type="ORF">FDG2_3376</name>
</gene>
<keyword evidence="3" id="KW-0804">Transcription</keyword>
<dbReference type="PROSITE" id="PS50995">
    <property type="entry name" value="HTH_MARR_2"/>
    <property type="match status" value="1"/>
</dbReference>
<dbReference type="AlphaFoldDB" id="A0A1C3NZJ9"/>
<dbReference type="PANTHER" id="PTHR42756">
    <property type="entry name" value="TRANSCRIPTIONAL REGULATOR, MARR"/>
    <property type="match status" value="1"/>
</dbReference>
<dbReference type="InterPro" id="IPR036390">
    <property type="entry name" value="WH_DNA-bd_sf"/>
</dbReference>
<evidence type="ECO:0000256" key="3">
    <source>
        <dbReference type="ARBA" id="ARBA00023163"/>
    </source>
</evidence>
<dbReference type="PANTHER" id="PTHR42756:SF1">
    <property type="entry name" value="TRANSCRIPTIONAL REPRESSOR OF EMRAB OPERON"/>
    <property type="match status" value="1"/>
</dbReference>
<evidence type="ECO:0000313" key="7">
    <source>
        <dbReference type="Proteomes" id="UP000199013"/>
    </source>
</evidence>
<evidence type="ECO:0000259" key="5">
    <source>
        <dbReference type="PROSITE" id="PS50995"/>
    </source>
</evidence>
<keyword evidence="2" id="KW-0238">DNA-binding</keyword>
<reference evidence="7" key="1">
    <citation type="submission" date="2016-02" db="EMBL/GenBank/DDBJ databases">
        <authorList>
            <person name="Wibberg D."/>
        </authorList>
    </citation>
    <scope>NUCLEOTIDE SEQUENCE [LARGE SCALE GENOMIC DNA]</scope>
</reference>
<evidence type="ECO:0000256" key="4">
    <source>
        <dbReference type="SAM" id="MobiDB-lite"/>
    </source>
</evidence>
<proteinExistence type="predicted"/>
<accession>A0A1C3NZJ9</accession>
<dbReference type="Gene3D" id="1.10.10.10">
    <property type="entry name" value="Winged helix-like DNA-binding domain superfamily/Winged helix DNA-binding domain"/>
    <property type="match status" value="1"/>
</dbReference>
<name>A0A1C3NZJ9_9ACTN</name>
<evidence type="ECO:0000256" key="1">
    <source>
        <dbReference type="ARBA" id="ARBA00023015"/>
    </source>
</evidence>
<dbReference type="EMBL" id="FLUV01001413">
    <property type="protein sequence ID" value="SBW22971.1"/>
    <property type="molecule type" value="Genomic_DNA"/>
</dbReference>
<evidence type="ECO:0000313" key="6">
    <source>
        <dbReference type="EMBL" id="SBW22971.1"/>
    </source>
</evidence>
<dbReference type="SMART" id="SM00347">
    <property type="entry name" value="HTH_MARR"/>
    <property type="match status" value="1"/>
</dbReference>
<dbReference type="GO" id="GO:0003677">
    <property type="term" value="F:DNA binding"/>
    <property type="evidence" value="ECO:0007669"/>
    <property type="project" value="UniProtKB-KW"/>
</dbReference>
<dbReference type="PROSITE" id="PS01117">
    <property type="entry name" value="HTH_MARR_1"/>
    <property type="match status" value="1"/>
</dbReference>
<dbReference type="InterPro" id="IPR000835">
    <property type="entry name" value="HTH_MarR-typ"/>
</dbReference>